<dbReference type="InterPro" id="IPR044726">
    <property type="entry name" value="ABCC_6TM_D2"/>
</dbReference>
<evidence type="ECO:0000256" key="3">
    <source>
        <dbReference type="ARBA" id="ARBA00012191"/>
    </source>
</evidence>
<dbReference type="Pfam" id="PF00664">
    <property type="entry name" value="ABC_membrane"/>
    <property type="match status" value="3"/>
</dbReference>
<dbReference type="CDD" id="cd03250">
    <property type="entry name" value="ABCC_MRP_domain1"/>
    <property type="match status" value="1"/>
</dbReference>
<dbReference type="CDD" id="cd18580">
    <property type="entry name" value="ABC_6TM_ABCC_D2"/>
    <property type="match status" value="1"/>
</dbReference>
<dbReference type="InterPro" id="IPR044746">
    <property type="entry name" value="ABCC_6TM_D1"/>
</dbReference>
<dbReference type="InterPro" id="IPR003439">
    <property type="entry name" value="ABC_transporter-like_ATP-bd"/>
</dbReference>
<dbReference type="InterPro" id="IPR017871">
    <property type="entry name" value="ABC_transporter-like_CS"/>
</dbReference>
<dbReference type="EMBL" id="VDCV01000011">
    <property type="protein sequence ID" value="KAB5534457.1"/>
    <property type="molecule type" value="Genomic_DNA"/>
</dbReference>
<feature type="transmembrane region" description="Helical" evidence="13">
    <location>
        <begin position="428"/>
        <end position="454"/>
    </location>
</feature>
<dbReference type="SUPFAM" id="SSF52540">
    <property type="entry name" value="P-loop containing nucleoside triphosphate hydrolases"/>
    <property type="match status" value="3"/>
</dbReference>
<comment type="subcellular location">
    <subcellularLocation>
        <location evidence="1">Membrane</location>
        <topology evidence="1">Multi-pass membrane protein</topology>
    </subcellularLocation>
</comment>
<dbReference type="CDD" id="cd03244">
    <property type="entry name" value="ABCC_MRP_domain2"/>
    <property type="match status" value="1"/>
</dbReference>
<dbReference type="InterPro" id="IPR003593">
    <property type="entry name" value="AAA+_ATPase"/>
</dbReference>
<evidence type="ECO:0000259" key="14">
    <source>
        <dbReference type="PROSITE" id="PS50893"/>
    </source>
</evidence>
<evidence type="ECO:0000259" key="15">
    <source>
        <dbReference type="PROSITE" id="PS50929"/>
    </source>
</evidence>
<feature type="transmembrane region" description="Helical" evidence="13">
    <location>
        <begin position="112"/>
        <end position="131"/>
    </location>
</feature>
<feature type="transmembrane region" description="Helical" evidence="13">
    <location>
        <begin position="1180"/>
        <end position="1201"/>
    </location>
</feature>
<keyword evidence="7" id="KW-0547">Nucleotide-binding</keyword>
<feature type="transmembrane region" description="Helical" evidence="13">
    <location>
        <begin position="562"/>
        <end position="582"/>
    </location>
</feature>
<dbReference type="PANTHER" id="PTHR24223">
    <property type="entry name" value="ATP-BINDING CASSETTE SUB-FAMILY C"/>
    <property type="match status" value="1"/>
</dbReference>
<proteinExistence type="inferred from homology"/>
<feature type="transmembrane region" description="Helical" evidence="13">
    <location>
        <begin position="1207"/>
        <end position="1226"/>
    </location>
</feature>
<protein>
    <recommendedName>
        <fullName evidence="3">ABC-type xenobiotic transporter</fullName>
        <ecNumber evidence="3">7.6.2.2</ecNumber>
    </recommendedName>
</protein>
<evidence type="ECO:0000256" key="4">
    <source>
        <dbReference type="ARBA" id="ARBA00022448"/>
    </source>
</evidence>
<organism evidence="16 17">
    <name type="scientific">Salix brachista</name>
    <dbReference type="NCBI Taxonomy" id="2182728"/>
    <lineage>
        <taxon>Eukaryota</taxon>
        <taxon>Viridiplantae</taxon>
        <taxon>Streptophyta</taxon>
        <taxon>Embryophyta</taxon>
        <taxon>Tracheophyta</taxon>
        <taxon>Spermatophyta</taxon>
        <taxon>Magnoliopsida</taxon>
        <taxon>eudicotyledons</taxon>
        <taxon>Gunneridae</taxon>
        <taxon>Pentapetalae</taxon>
        <taxon>rosids</taxon>
        <taxon>fabids</taxon>
        <taxon>Malpighiales</taxon>
        <taxon>Salicaceae</taxon>
        <taxon>Saliceae</taxon>
        <taxon>Salix</taxon>
    </lineage>
</organism>
<keyword evidence="8" id="KW-0067">ATP-binding</keyword>
<evidence type="ECO:0000313" key="17">
    <source>
        <dbReference type="Proteomes" id="UP000326939"/>
    </source>
</evidence>
<feature type="transmembrane region" description="Helical" evidence="13">
    <location>
        <begin position="143"/>
        <end position="163"/>
    </location>
</feature>
<feature type="transmembrane region" description="Helical" evidence="13">
    <location>
        <begin position="1292"/>
        <end position="1312"/>
    </location>
</feature>
<gene>
    <name evidence="16" type="ORF">DKX38_017543</name>
</gene>
<dbReference type="PANTHER" id="PTHR24223:SF456">
    <property type="entry name" value="MULTIDRUG RESISTANCE-ASSOCIATED PROTEIN LETHAL(2)03659"/>
    <property type="match status" value="1"/>
</dbReference>
<dbReference type="Gene3D" id="1.20.1560.10">
    <property type="entry name" value="ABC transporter type 1, transmembrane domain"/>
    <property type="match status" value="2"/>
</dbReference>
<keyword evidence="6" id="KW-0677">Repeat</keyword>
<dbReference type="GO" id="GO:0016887">
    <property type="term" value="F:ATP hydrolysis activity"/>
    <property type="evidence" value="ECO:0007669"/>
    <property type="project" value="InterPro"/>
</dbReference>
<evidence type="ECO:0000256" key="11">
    <source>
        <dbReference type="ARBA" id="ARBA00023136"/>
    </source>
</evidence>
<comment type="catalytic activity">
    <reaction evidence="12">
        <text>ATP + H2O + xenobioticSide 1 = ADP + phosphate + xenobioticSide 2.</text>
        <dbReference type="EC" id="7.6.2.2"/>
    </reaction>
</comment>
<comment type="similarity">
    <text evidence="2">Belongs to the ABC transporter superfamily. ABCC family. Conjugate transporter (TC 3.A.1.208) subfamily.</text>
</comment>
<comment type="caution">
    <text evidence="16">The sequence shown here is derived from an EMBL/GenBank/DDBJ whole genome shotgun (WGS) entry which is preliminary data.</text>
</comment>
<dbReference type="CDD" id="cd18579">
    <property type="entry name" value="ABC_6TM_ABCC_D1"/>
    <property type="match status" value="1"/>
</dbReference>
<feature type="domain" description="ABC transmembrane type-1" evidence="15">
    <location>
        <begin position="1072"/>
        <end position="1354"/>
    </location>
</feature>
<feature type="transmembrane region" description="Helical" evidence="13">
    <location>
        <begin position="72"/>
        <end position="92"/>
    </location>
</feature>
<dbReference type="InterPro" id="IPR050173">
    <property type="entry name" value="ABC_transporter_C-like"/>
</dbReference>
<name>A0A5N5KVM0_9ROSI</name>
<feature type="domain" description="ABC transporter" evidence="14">
    <location>
        <begin position="649"/>
        <end position="990"/>
    </location>
</feature>
<feature type="transmembrane region" description="Helical" evidence="13">
    <location>
        <begin position="175"/>
        <end position="195"/>
    </location>
</feature>
<evidence type="ECO:0000256" key="6">
    <source>
        <dbReference type="ARBA" id="ARBA00022737"/>
    </source>
</evidence>
<dbReference type="Gene3D" id="3.40.50.300">
    <property type="entry name" value="P-loop containing nucleotide triphosphate hydrolases"/>
    <property type="match status" value="3"/>
</dbReference>
<dbReference type="FunFam" id="3.40.50.300:FF:000163">
    <property type="entry name" value="Multidrug resistance-associated protein member 4"/>
    <property type="match status" value="1"/>
</dbReference>
<keyword evidence="9" id="KW-1278">Translocase</keyword>
<dbReference type="FunFam" id="1.20.1560.10:FF:000013">
    <property type="entry name" value="ABC transporter C family member 2"/>
    <property type="match status" value="1"/>
</dbReference>
<evidence type="ECO:0000256" key="13">
    <source>
        <dbReference type="SAM" id="Phobius"/>
    </source>
</evidence>
<keyword evidence="17" id="KW-1185">Reference proteome</keyword>
<evidence type="ECO:0000256" key="1">
    <source>
        <dbReference type="ARBA" id="ARBA00004141"/>
    </source>
</evidence>
<evidence type="ECO:0000256" key="10">
    <source>
        <dbReference type="ARBA" id="ARBA00022989"/>
    </source>
</evidence>
<dbReference type="InterPro" id="IPR027417">
    <property type="entry name" value="P-loop_NTPase"/>
</dbReference>
<keyword evidence="5 13" id="KW-0812">Transmembrane</keyword>
<feature type="transmembrane region" description="Helical" evidence="13">
    <location>
        <begin position="1106"/>
        <end position="1131"/>
    </location>
</feature>
<dbReference type="InterPro" id="IPR036640">
    <property type="entry name" value="ABC1_TM_sf"/>
</dbReference>
<evidence type="ECO:0000313" key="16">
    <source>
        <dbReference type="EMBL" id="KAB5534457.1"/>
    </source>
</evidence>
<dbReference type="GO" id="GO:0008559">
    <property type="term" value="F:ABC-type xenobiotic transporter activity"/>
    <property type="evidence" value="ECO:0007669"/>
    <property type="project" value="UniProtKB-EC"/>
</dbReference>
<feature type="transmembrane region" description="Helical" evidence="13">
    <location>
        <begin position="338"/>
        <end position="362"/>
    </location>
</feature>
<dbReference type="PROSITE" id="PS50929">
    <property type="entry name" value="ABC_TM1F"/>
    <property type="match status" value="2"/>
</dbReference>
<dbReference type="Proteomes" id="UP000326939">
    <property type="component" value="Chromosome 11"/>
</dbReference>
<sequence>MGFEALDWYCKPVRDGVWTKAVENAFGAYTPCATDTLVVSLSYLVLTALCFYKIWLTKKDFKLQRFCLRSKWYAYLLALVALYSTAEPLYRLVMGISVLNLDGQTGLAPFEIVSLIIEALAWCSLLVMIAVEIKVYIREFRWFVRFGVIYTLVGDAVMLNLIFTVKEFYNNAVLYLYISEVIVQGLFGILLLVYVPDLDPYPGYTPMQTESVDDAEYEELPGGEYMCPERHANIISTIVFGWMSPLMKLGYRRPITENDVWELDTWDRTETLNDRFQKCWAEESRKPKPWLLRALNSSLGGRFWWGGFWKIGNDASQFVGPLILNQLLKSMQEGDPAWIGYVYAFSIFAGVVFGVLCEAQYFQNVMRVGFRLRATLVAAVFRKSLRLTHEGRRKFASGKITNLMTTDAEALQQICQSLHTLWSAPFRIIVAMILLYQQLNVASLLGALMLVLLFPIQGHRLITSLIGLFGASVPLSSPYKSPNFSIFCWVKTFVISRMQKLSKEGLQRTDKRIGLMNEILAAMDTVKCYAWESSFQAKVQGVRDDELSWFRKASLLGACNSFILNSLPVMVTVISFAVYTLLGGNLTPARAFTSLSLFAVLRFPLFMLPNMITQVVNANVSLKRLEELFLAEERILLPNPPLDPYLPAVSIKNGYFSWDSKAERSTLSNINLDVPVGSLVAIVGSTGEGKTSLVSAMLGELPATSGASVVIRGTVAYVPQVSWIFNATVRDNILFGSPFDSARYEKAIDVTALQHDLDLLPGGDLTEIGERGVNISGGQKQRVSMARAVYSNSDVYIFDDPLSALDAHVGRQILHAWVKTFTNIDENQIWVFDIYAGSIENAVMGWGYDFQVHIHLDRQCGVVDLHCTAEVSRVQPGLMPVLTLQEKKYLLFEMSSCPAIVLLTHNQSFNIYGTYNSPPITCHIVYGILVFDKCIKGELSRKTRILVTNQLHFLSQVDRIILVHEGMVKEEGTFEDLSNNGMLFQKLMENAGKMEEFEEEQENNEIVDHKTSSKQVANGVMNNLPKNVTGTKKPKEGKSVLIKQEERETGVVSLKVLIRYKNALGGAWVVMILFICYLMTEVLRVSSSTWLSKWTDQGTSKRRGPLYYNLIYMFLSVGQVLVTLLNSYWLITSSLYAAKRLHDAMLNSILRAPMVFFHTNPLGRIINRFAKDLGDIDRNVAIFVNMFMGQIWQLLSTFVLIGIVSTMSLWAIMPLLVLFYGAYLYYQSTAREVKRLDSITRSPVYAQFGEALNGLSTIRAYKAYDRMASINGKSMDNNVRYTLVNMGANRWLAIRLETLGGIMIWFTATFAVMQNGRAVNQQAFASTMGLLLSYALNITSLLTAVLRLASLAENSLNSVERAGTYIELPSEAPLVIESNRPPPGWPSSGAIKFEDVVLRYRPELPPVLHGLSFTIFPSDKVGIVGRTGAGKSSMLNALFRIVELERGRILIDDCDISKFGLMDLRKVLGIIPQSPVLFSGTVRFNLDPFSEHNDADLWEALERAHLKDVIRRNSLGLDSEVTEAGDNFSVGQRQLLSLSRALLRRSKILVLDEATAAVDVRTDALIQKTIREEFKSCTMLIIAHRLNTIIDCDRVLLLDSGRVLEYDTPEELLSNEDSAFSKMVQSTGAANAQYLRSLVIGGERQSRLGREENKQLDGQRRWLASSHWAAAAQFALAVSLTSSQNDLQQLEIVDENSVLKKTKDAVVTLQKVLEGKHDKEIDESLNQYQISRDGWWSALYKMVEGLAMMSRLGWNRLHQSDDGFEDKTIDWNNVEM</sequence>
<feature type="transmembrane region" description="Helical" evidence="13">
    <location>
        <begin position="1063"/>
        <end position="1086"/>
    </location>
</feature>
<dbReference type="GO" id="GO:0005524">
    <property type="term" value="F:ATP binding"/>
    <property type="evidence" value="ECO:0007669"/>
    <property type="project" value="UniProtKB-KW"/>
</dbReference>
<keyword evidence="10 13" id="KW-1133">Transmembrane helix</keyword>
<keyword evidence="11 13" id="KW-0472">Membrane</keyword>
<dbReference type="PROSITE" id="PS00211">
    <property type="entry name" value="ABC_TRANSPORTER_1"/>
    <property type="match status" value="2"/>
</dbReference>
<keyword evidence="4" id="KW-0813">Transport</keyword>
<evidence type="ECO:0000256" key="5">
    <source>
        <dbReference type="ARBA" id="ARBA00022692"/>
    </source>
</evidence>
<dbReference type="GO" id="GO:0016020">
    <property type="term" value="C:membrane"/>
    <property type="evidence" value="ECO:0007669"/>
    <property type="project" value="UniProtKB-SubCell"/>
</dbReference>
<dbReference type="PROSITE" id="PS50893">
    <property type="entry name" value="ABC_TRANSPORTER_2"/>
    <property type="match status" value="2"/>
</dbReference>
<accession>A0A5N5KVM0</accession>
<dbReference type="InterPro" id="IPR011527">
    <property type="entry name" value="ABC1_TM_dom"/>
</dbReference>
<dbReference type="FunFam" id="3.40.50.300:FF:000997">
    <property type="entry name" value="Multidrug resistance-associated protein 1"/>
    <property type="match status" value="1"/>
</dbReference>
<evidence type="ECO:0000256" key="7">
    <source>
        <dbReference type="ARBA" id="ARBA00022741"/>
    </source>
</evidence>
<evidence type="ECO:0000256" key="9">
    <source>
        <dbReference type="ARBA" id="ARBA00022967"/>
    </source>
</evidence>
<feature type="transmembrane region" description="Helical" evidence="13">
    <location>
        <begin position="28"/>
        <end position="52"/>
    </location>
</feature>
<feature type="domain" description="ABC transporter" evidence="14">
    <location>
        <begin position="1391"/>
        <end position="1625"/>
    </location>
</feature>
<reference evidence="17" key="1">
    <citation type="journal article" date="2019" name="Gigascience">
        <title>De novo genome assembly of the endangered Acer yangbiense, a plant species with extremely small populations endemic to Yunnan Province, China.</title>
        <authorList>
            <person name="Yang J."/>
            <person name="Wariss H.M."/>
            <person name="Tao L."/>
            <person name="Zhang R."/>
            <person name="Yun Q."/>
            <person name="Hollingsworth P."/>
            <person name="Dao Z."/>
            <person name="Luo G."/>
            <person name="Guo H."/>
            <person name="Ma Y."/>
            <person name="Sun W."/>
        </authorList>
    </citation>
    <scope>NUCLEOTIDE SEQUENCE [LARGE SCALE GENOMIC DNA]</scope>
    <source>
        <strain evidence="17">cv. br00</strain>
    </source>
</reference>
<dbReference type="SUPFAM" id="SSF90123">
    <property type="entry name" value="ABC transporter transmembrane region"/>
    <property type="match status" value="3"/>
</dbReference>
<evidence type="ECO:0000256" key="2">
    <source>
        <dbReference type="ARBA" id="ARBA00009726"/>
    </source>
</evidence>
<dbReference type="Pfam" id="PF00005">
    <property type="entry name" value="ABC_tran"/>
    <property type="match status" value="2"/>
</dbReference>
<feature type="domain" description="ABC transmembrane type-1" evidence="15">
    <location>
        <begin position="304"/>
        <end position="617"/>
    </location>
</feature>
<dbReference type="SMART" id="SM00382">
    <property type="entry name" value="AAA"/>
    <property type="match status" value="2"/>
</dbReference>
<dbReference type="EC" id="7.6.2.2" evidence="3"/>
<evidence type="ECO:0000256" key="12">
    <source>
        <dbReference type="ARBA" id="ARBA00034018"/>
    </source>
</evidence>
<evidence type="ECO:0000256" key="8">
    <source>
        <dbReference type="ARBA" id="ARBA00022840"/>
    </source>
</evidence>